<evidence type="ECO:0000313" key="7">
    <source>
        <dbReference type="Proteomes" id="UP000190092"/>
    </source>
</evidence>
<dbReference type="STRING" id="225324.SAMN02745126_02990"/>
<protein>
    <submittedName>
        <fullName evidence="6">Limonene 1,2-monooxygenase</fullName>
    </submittedName>
</protein>
<feature type="domain" description="Luciferase-like" evidence="5">
    <location>
        <begin position="8"/>
        <end position="302"/>
    </location>
</feature>
<keyword evidence="2" id="KW-0285">Flavoprotein</keyword>
<dbReference type="GO" id="GO:0004497">
    <property type="term" value="F:monooxygenase activity"/>
    <property type="evidence" value="ECO:0007669"/>
    <property type="project" value="UniProtKB-KW"/>
</dbReference>
<keyword evidence="3" id="KW-0560">Oxidoreductase</keyword>
<gene>
    <name evidence="6" type="ORF">SAMN02745126_02990</name>
</gene>
<dbReference type="SUPFAM" id="SSF51679">
    <property type="entry name" value="Bacterial luciferase-like"/>
    <property type="match status" value="1"/>
</dbReference>
<dbReference type="GO" id="GO:0016705">
    <property type="term" value="F:oxidoreductase activity, acting on paired donors, with incorporation or reduction of molecular oxygen"/>
    <property type="evidence" value="ECO:0007669"/>
    <property type="project" value="InterPro"/>
</dbReference>
<evidence type="ECO:0000256" key="4">
    <source>
        <dbReference type="ARBA" id="ARBA00023033"/>
    </source>
</evidence>
<comment type="similarity">
    <text evidence="1">Belongs to the bacterial luciferase oxidoreductase family.</text>
</comment>
<dbReference type="InterPro" id="IPR011251">
    <property type="entry name" value="Luciferase-like_dom"/>
</dbReference>
<dbReference type="RefSeq" id="WP_170920945.1">
    <property type="nucleotide sequence ID" value="NZ_FUWJ01000002.1"/>
</dbReference>
<reference evidence="7" key="1">
    <citation type="submission" date="2017-02" db="EMBL/GenBank/DDBJ databases">
        <authorList>
            <person name="Varghese N."/>
            <person name="Submissions S."/>
        </authorList>
    </citation>
    <scope>NUCLEOTIDE SEQUENCE [LARGE SCALE GENOMIC DNA]</scope>
    <source>
        <strain evidence="7">ATCC 27094</strain>
    </source>
</reference>
<dbReference type="PANTHER" id="PTHR30137">
    <property type="entry name" value="LUCIFERASE-LIKE MONOOXYGENASE"/>
    <property type="match status" value="1"/>
</dbReference>
<evidence type="ECO:0000256" key="3">
    <source>
        <dbReference type="ARBA" id="ARBA00023002"/>
    </source>
</evidence>
<keyword evidence="4 6" id="KW-0503">Monooxygenase</keyword>
<proteinExistence type="inferred from homology"/>
<evidence type="ECO:0000313" key="6">
    <source>
        <dbReference type="EMBL" id="SJZ94552.1"/>
    </source>
</evidence>
<dbReference type="GO" id="GO:0005829">
    <property type="term" value="C:cytosol"/>
    <property type="evidence" value="ECO:0007669"/>
    <property type="project" value="TreeGrafter"/>
</dbReference>
<dbReference type="AlphaFoldDB" id="A0A1T4PSM3"/>
<dbReference type="Proteomes" id="UP000190092">
    <property type="component" value="Unassembled WGS sequence"/>
</dbReference>
<sequence length="390" mass="43200">MTDRYLRTGIFLAPFHALDENPTLALERDMELLQHLDRLNYHEGWVGEHHSGGFEIIASPEMFIAAAAERTRHIRLGTGVVSLPYHNPFMLASRMTQLDHMTRGRAMFGVGPGALVHDAAKIGVRAADQRSRMNEALDVIVELMAGKSVTRKTEWFDLNGAQLQLPSYSQPGMEMAVACARSPVGAVAAGRHGIGMLSIGGTSDEALKAHANNWSIYTENARQHGKTADRSKWRIVTFAHVAETREKAREDVKFGLDRYAKYFTDVATFPILPPGITDAVEFLTKEGIACIGTPDDCVRHFERLWQGSEGGFGAVLLLANNWADWPATLRSYELMARFVHPHFQRNANTLRQLSYDIATSNRGTYSAESQAAVEGEIKKYASAKSNRAAE</sequence>
<evidence type="ECO:0000259" key="5">
    <source>
        <dbReference type="Pfam" id="PF00296"/>
    </source>
</evidence>
<dbReference type="PANTHER" id="PTHR30137:SF16">
    <property type="entry name" value="BLL0895 PROTEIN"/>
    <property type="match status" value="1"/>
</dbReference>
<evidence type="ECO:0000256" key="2">
    <source>
        <dbReference type="ARBA" id="ARBA00022630"/>
    </source>
</evidence>
<dbReference type="InterPro" id="IPR050766">
    <property type="entry name" value="Bact_Lucif_Oxidored"/>
</dbReference>
<dbReference type="EMBL" id="FUWJ01000002">
    <property type="protein sequence ID" value="SJZ94552.1"/>
    <property type="molecule type" value="Genomic_DNA"/>
</dbReference>
<keyword evidence="7" id="KW-1185">Reference proteome</keyword>
<evidence type="ECO:0000256" key="1">
    <source>
        <dbReference type="ARBA" id="ARBA00010426"/>
    </source>
</evidence>
<dbReference type="Gene3D" id="3.20.20.30">
    <property type="entry name" value="Luciferase-like domain"/>
    <property type="match status" value="1"/>
</dbReference>
<accession>A0A1T4PSM3</accession>
<dbReference type="InterPro" id="IPR036661">
    <property type="entry name" value="Luciferase-like_sf"/>
</dbReference>
<name>A0A1T4PSM3_9HYPH</name>
<organism evidence="6 7">
    <name type="scientific">Enhydrobacter aerosaccus</name>
    <dbReference type="NCBI Taxonomy" id="225324"/>
    <lineage>
        <taxon>Bacteria</taxon>
        <taxon>Pseudomonadati</taxon>
        <taxon>Pseudomonadota</taxon>
        <taxon>Alphaproteobacteria</taxon>
        <taxon>Hyphomicrobiales</taxon>
        <taxon>Enhydrobacter</taxon>
    </lineage>
</organism>
<dbReference type="Pfam" id="PF00296">
    <property type="entry name" value="Bac_luciferase"/>
    <property type="match status" value="1"/>
</dbReference>